<dbReference type="AlphaFoldDB" id="A0A914WKD2"/>
<dbReference type="GO" id="GO:0004930">
    <property type="term" value="F:G protein-coupled receptor activity"/>
    <property type="evidence" value="ECO:0007669"/>
    <property type="project" value="UniProtKB-KW"/>
</dbReference>
<keyword evidence="7" id="KW-0675">Receptor</keyword>
<feature type="transmembrane region" description="Helical" evidence="10">
    <location>
        <begin position="234"/>
        <end position="258"/>
    </location>
</feature>
<organism evidence="12 13">
    <name type="scientific">Plectus sambesii</name>
    <dbReference type="NCBI Taxonomy" id="2011161"/>
    <lineage>
        <taxon>Eukaryota</taxon>
        <taxon>Metazoa</taxon>
        <taxon>Ecdysozoa</taxon>
        <taxon>Nematoda</taxon>
        <taxon>Chromadorea</taxon>
        <taxon>Plectida</taxon>
        <taxon>Plectina</taxon>
        <taxon>Plectoidea</taxon>
        <taxon>Plectidae</taxon>
        <taxon>Plectus</taxon>
    </lineage>
</organism>
<dbReference type="PROSITE" id="PS50262">
    <property type="entry name" value="G_PROTEIN_RECEP_F1_2"/>
    <property type="match status" value="1"/>
</dbReference>
<keyword evidence="4 10" id="KW-1133">Transmembrane helix</keyword>
<dbReference type="SUPFAM" id="SSF81321">
    <property type="entry name" value="Family A G protein-coupled receptor-like"/>
    <property type="match status" value="1"/>
</dbReference>
<keyword evidence="9" id="KW-0807">Transducer</keyword>
<evidence type="ECO:0000259" key="11">
    <source>
        <dbReference type="PROSITE" id="PS50262"/>
    </source>
</evidence>
<dbReference type="PANTHER" id="PTHR24246:SF27">
    <property type="entry name" value="ADENOSINE RECEPTOR, ISOFORM A"/>
    <property type="match status" value="1"/>
</dbReference>
<feature type="transmembrane region" description="Helical" evidence="10">
    <location>
        <begin position="174"/>
        <end position="200"/>
    </location>
</feature>
<feature type="transmembrane region" description="Helical" evidence="10">
    <location>
        <begin position="127"/>
        <end position="154"/>
    </location>
</feature>
<feature type="domain" description="G-protein coupled receptors family 1 profile" evidence="11">
    <location>
        <begin position="21"/>
        <end position="246"/>
    </location>
</feature>
<feature type="transmembrane region" description="Helical" evidence="10">
    <location>
        <begin position="42"/>
        <end position="64"/>
    </location>
</feature>
<evidence type="ECO:0000256" key="2">
    <source>
        <dbReference type="ARBA" id="ARBA00022475"/>
    </source>
</evidence>
<evidence type="ECO:0000256" key="8">
    <source>
        <dbReference type="ARBA" id="ARBA00023180"/>
    </source>
</evidence>
<proteinExistence type="predicted"/>
<dbReference type="Pfam" id="PF00001">
    <property type="entry name" value="7tm_1"/>
    <property type="match status" value="1"/>
</dbReference>
<evidence type="ECO:0000256" key="5">
    <source>
        <dbReference type="ARBA" id="ARBA00023040"/>
    </source>
</evidence>
<evidence type="ECO:0000256" key="3">
    <source>
        <dbReference type="ARBA" id="ARBA00022692"/>
    </source>
</evidence>
<dbReference type="InterPro" id="IPR017452">
    <property type="entry name" value="GPCR_Rhodpsn_7TM"/>
</dbReference>
<keyword evidence="8" id="KW-0325">Glycoprotein</keyword>
<evidence type="ECO:0000256" key="10">
    <source>
        <dbReference type="SAM" id="Phobius"/>
    </source>
</evidence>
<evidence type="ECO:0000313" key="13">
    <source>
        <dbReference type="WBParaSite" id="PSAMB.scaffold4118size15635.g23468.t1"/>
    </source>
</evidence>
<keyword evidence="5" id="KW-0297">G-protein coupled receptor</keyword>
<evidence type="ECO:0000256" key="6">
    <source>
        <dbReference type="ARBA" id="ARBA00023136"/>
    </source>
</evidence>
<dbReference type="InterPro" id="IPR000276">
    <property type="entry name" value="GPCR_Rhodpsn"/>
</dbReference>
<accession>A0A914WKD2</accession>
<dbReference type="PANTHER" id="PTHR24246">
    <property type="entry name" value="OLFACTORY RECEPTOR AND ADENOSINE RECEPTOR"/>
    <property type="match status" value="1"/>
</dbReference>
<dbReference type="WBParaSite" id="PSAMB.scaffold4118size15635.g23468.t1">
    <property type="protein sequence ID" value="PSAMB.scaffold4118size15635.g23468.t1"/>
    <property type="gene ID" value="PSAMB.scaffold4118size15635.g23468"/>
</dbReference>
<evidence type="ECO:0000256" key="1">
    <source>
        <dbReference type="ARBA" id="ARBA00004651"/>
    </source>
</evidence>
<feature type="transmembrane region" description="Helical" evidence="10">
    <location>
        <begin position="84"/>
        <end position="106"/>
    </location>
</feature>
<feature type="transmembrane region" description="Helical" evidence="10">
    <location>
        <begin position="6"/>
        <end position="30"/>
    </location>
</feature>
<protein>
    <submittedName>
        <fullName evidence="13">G-protein coupled receptors family 1 profile domain-containing protein</fullName>
    </submittedName>
</protein>
<name>A0A914WKD2_9BILA</name>
<comment type="subcellular location">
    <subcellularLocation>
        <location evidence="1">Cell membrane</location>
        <topology evidence="1">Multi-pass membrane protein</topology>
    </subcellularLocation>
</comment>
<evidence type="ECO:0000256" key="4">
    <source>
        <dbReference type="ARBA" id="ARBA00022989"/>
    </source>
</evidence>
<sequence>MVEVDLATGLVIIEGIVITIANGLLLLTILSKSSLRTRKEMLIIAGLAGADFFYGLSSFLVSTYRLIITALNLQNEPLTAWDCLFFPPNFLLYLTSVMISVMNLLVSIDRYLAVVRPMEYCLLDVRYAYRMLGGAAIFALLSFVFLLSSNYFGLEQVYNFNRLCYVPVPFPRFYLVYQFSLVALLGCVSVVIYIGVFFAYRANVKKTHVQQTTAGASKSTTSQTDAQNRLTTTLGIITFFTTFLFIIPNTWLAISFAMNVSFPSWVAMVIRSHSVATIAVYVFRQKEIRTGMWHLLTCRKICRVT</sequence>
<evidence type="ECO:0000313" key="12">
    <source>
        <dbReference type="Proteomes" id="UP000887566"/>
    </source>
</evidence>
<dbReference type="GO" id="GO:0005886">
    <property type="term" value="C:plasma membrane"/>
    <property type="evidence" value="ECO:0007669"/>
    <property type="project" value="UniProtKB-SubCell"/>
</dbReference>
<dbReference type="CDD" id="cd00637">
    <property type="entry name" value="7tm_classA_rhodopsin-like"/>
    <property type="match status" value="1"/>
</dbReference>
<keyword evidence="12" id="KW-1185">Reference proteome</keyword>
<dbReference type="Proteomes" id="UP000887566">
    <property type="component" value="Unplaced"/>
</dbReference>
<keyword evidence="6 10" id="KW-0472">Membrane</keyword>
<feature type="transmembrane region" description="Helical" evidence="10">
    <location>
        <begin position="264"/>
        <end position="283"/>
    </location>
</feature>
<evidence type="ECO:0000256" key="9">
    <source>
        <dbReference type="ARBA" id="ARBA00023224"/>
    </source>
</evidence>
<keyword evidence="3 10" id="KW-0812">Transmembrane</keyword>
<keyword evidence="2" id="KW-1003">Cell membrane</keyword>
<evidence type="ECO:0000256" key="7">
    <source>
        <dbReference type="ARBA" id="ARBA00023170"/>
    </source>
</evidence>
<dbReference type="Gene3D" id="1.20.1070.10">
    <property type="entry name" value="Rhodopsin 7-helix transmembrane proteins"/>
    <property type="match status" value="1"/>
</dbReference>
<reference evidence="13" key="1">
    <citation type="submission" date="2022-11" db="UniProtKB">
        <authorList>
            <consortium name="WormBaseParasite"/>
        </authorList>
    </citation>
    <scope>IDENTIFICATION</scope>
</reference>